<evidence type="ECO:0000256" key="11">
    <source>
        <dbReference type="ARBA" id="ARBA00023180"/>
    </source>
</evidence>
<evidence type="ECO:0000256" key="13">
    <source>
        <dbReference type="SAM" id="Phobius"/>
    </source>
</evidence>
<evidence type="ECO:0000256" key="7">
    <source>
        <dbReference type="ARBA" id="ARBA00022777"/>
    </source>
</evidence>
<keyword evidence="7" id="KW-0418">Kinase</keyword>
<proteinExistence type="predicted"/>
<accession>A0A9J6AEA2</accession>
<keyword evidence="8 12" id="KW-0067">ATP-binding</keyword>
<keyword evidence="5 14" id="KW-0732">Signal</keyword>
<dbReference type="EMBL" id="JACXVP010000002">
    <property type="protein sequence ID" value="KAG5622989.1"/>
    <property type="molecule type" value="Genomic_DNA"/>
</dbReference>
<evidence type="ECO:0000256" key="3">
    <source>
        <dbReference type="ARBA" id="ARBA00022679"/>
    </source>
</evidence>
<evidence type="ECO:0000256" key="14">
    <source>
        <dbReference type="SAM" id="SignalP"/>
    </source>
</evidence>
<comment type="subcellular location">
    <subcellularLocation>
        <location evidence="1">Membrane</location>
        <topology evidence="1">Single-pass type I membrane protein</topology>
    </subcellularLocation>
</comment>
<evidence type="ECO:0000256" key="12">
    <source>
        <dbReference type="PROSITE-ProRule" id="PRU10141"/>
    </source>
</evidence>
<keyword evidence="11" id="KW-0325">Glycoprotein</keyword>
<feature type="signal peptide" evidence="14">
    <location>
        <begin position="1"/>
        <end position="28"/>
    </location>
</feature>
<sequence length="788" mass="89867">MKLNLKNSGTILLKYSTLILIFLQTCNAWKSKPYYCPSSACGHIRNISYPFRLNTDPEYCGDHGPAFELACEGNQTVISLFSKQLHVKGIYYDDQAIHLVDPTLQTQDDLCSLRSQPDFNQYNIIYQSYIQLTTLHINAEPIFMFNCPIAVNNSSTFLEIRGCKFSRYTYIKIGDMCVDEVGDGCRAEFIGLTSWPNIKNAENNISLSDFHQAILYGFELGYDLRSSPRRISVLQKIVEYYFGAKFVIGLPLIIVFLAIKFKRRHLSMYDTIEGFLRTQNNFKPIRYNYSHIKRMTRGFKEKLGEGGYGSVYKGKLRSGRDVAVKMLNKPKAGGQDFMNEVATIGRIHHVNVVGLVGYCVEGTKRALVYDFMPNGSLDKYISTSQKGSPLLSWQRKYDIILGVARGIGYLHRGCDVRILHFDIKPRNILLDENNSIVNLTAARGTIGYVAPELISRSIGAISYKADVYSFGMLLMEMLDLNRHEVANEENSSQYFPYYIYDKFNKGKEILVDEEANDGEKKMARKLSLGALWCIQTNPIQRPSMSRVLEMLEGEVEVLEVPPQPLQSQPIVHQVMGSSMTFSSDSMALLENSADNSVKTLLSESVHQRIVYDLFRRSYESNLAYVLTTYEIWLMPFTWLFAPFLFNPSEFDWGKIADDWKDWNRRINQQGGIGIQQDKSWQSWWNDEQAHLRHAGLFLRLIDILLSLKIFPIPVWTVTITPIQKPGSCTFVETNKTLISEVLEVPPQPMQSQPIVHQMMGSCMTFSSDSMTLLENSADNPVEVDIFSD</sequence>
<feature type="domain" description="Protein kinase" evidence="15">
    <location>
        <begin position="297"/>
        <end position="558"/>
    </location>
</feature>
<evidence type="ECO:0000256" key="2">
    <source>
        <dbReference type="ARBA" id="ARBA00022527"/>
    </source>
</evidence>
<dbReference type="PANTHER" id="PTHR27009">
    <property type="entry name" value="RUST RESISTANCE KINASE LR10-RELATED"/>
    <property type="match status" value="1"/>
</dbReference>
<feature type="chain" id="PRO_5039945503" description="Protein kinase domain-containing protein" evidence="14">
    <location>
        <begin position="29"/>
        <end position="788"/>
    </location>
</feature>
<gene>
    <name evidence="16" type="ORF">H5410_008207</name>
</gene>
<evidence type="ECO:0000256" key="5">
    <source>
        <dbReference type="ARBA" id="ARBA00022729"/>
    </source>
</evidence>
<dbReference type="InterPro" id="IPR000719">
    <property type="entry name" value="Prot_kinase_dom"/>
</dbReference>
<dbReference type="AlphaFoldDB" id="A0A9J6AEA2"/>
<dbReference type="GO" id="GO:0030247">
    <property type="term" value="F:polysaccharide binding"/>
    <property type="evidence" value="ECO:0007669"/>
    <property type="project" value="InterPro"/>
</dbReference>
<dbReference type="InterPro" id="IPR008271">
    <property type="entry name" value="Ser/Thr_kinase_AS"/>
</dbReference>
<dbReference type="InterPro" id="IPR025287">
    <property type="entry name" value="WAK_GUB"/>
</dbReference>
<reference evidence="16 17" key="1">
    <citation type="submission" date="2020-09" db="EMBL/GenBank/DDBJ databases">
        <title>De no assembly of potato wild relative species, Solanum commersonii.</title>
        <authorList>
            <person name="Cho K."/>
        </authorList>
    </citation>
    <scope>NUCLEOTIDE SEQUENCE [LARGE SCALE GENOMIC DNA]</scope>
    <source>
        <strain evidence="16">LZ3.2</strain>
        <tissue evidence="16">Leaf</tissue>
    </source>
</reference>
<dbReference type="InterPro" id="IPR045874">
    <property type="entry name" value="LRK10/LRL21-25-like"/>
</dbReference>
<comment type="caution">
    <text evidence="16">The sequence shown here is derived from an EMBL/GenBank/DDBJ whole genome shotgun (WGS) entry which is preliminary data.</text>
</comment>
<keyword evidence="4 13" id="KW-0812">Transmembrane</keyword>
<evidence type="ECO:0000256" key="4">
    <source>
        <dbReference type="ARBA" id="ARBA00022692"/>
    </source>
</evidence>
<dbReference type="GO" id="GO:0016020">
    <property type="term" value="C:membrane"/>
    <property type="evidence" value="ECO:0007669"/>
    <property type="project" value="UniProtKB-SubCell"/>
</dbReference>
<evidence type="ECO:0000256" key="1">
    <source>
        <dbReference type="ARBA" id="ARBA00004479"/>
    </source>
</evidence>
<name>A0A9J6AEA2_SOLCO</name>
<protein>
    <recommendedName>
        <fullName evidence="15">Protein kinase domain-containing protein</fullName>
    </recommendedName>
</protein>
<evidence type="ECO:0000256" key="8">
    <source>
        <dbReference type="ARBA" id="ARBA00022840"/>
    </source>
</evidence>
<dbReference type="Gene3D" id="1.10.510.10">
    <property type="entry name" value="Transferase(Phosphotransferase) domain 1"/>
    <property type="match status" value="1"/>
</dbReference>
<dbReference type="InterPro" id="IPR017441">
    <property type="entry name" value="Protein_kinase_ATP_BS"/>
</dbReference>
<keyword evidence="3" id="KW-0808">Transferase</keyword>
<feature type="binding site" evidence="12">
    <location>
        <position position="325"/>
    </location>
    <ligand>
        <name>ATP</name>
        <dbReference type="ChEBI" id="CHEBI:30616"/>
    </ligand>
</feature>
<dbReference type="FunFam" id="3.30.200.20:FF:000178">
    <property type="entry name" value="serine/threonine-protein kinase PBS1-like"/>
    <property type="match status" value="1"/>
</dbReference>
<evidence type="ECO:0000256" key="9">
    <source>
        <dbReference type="ARBA" id="ARBA00022989"/>
    </source>
</evidence>
<evidence type="ECO:0000256" key="10">
    <source>
        <dbReference type="ARBA" id="ARBA00023136"/>
    </source>
</evidence>
<keyword evidence="2" id="KW-0723">Serine/threonine-protein kinase</keyword>
<dbReference type="SMART" id="SM00220">
    <property type="entry name" value="S_TKc"/>
    <property type="match status" value="1"/>
</dbReference>
<dbReference type="GO" id="GO:0004674">
    <property type="term" value="F:protein serine/threonine kinase activity"/>
    <property type="evidence" value="ECO:0007669"/>
    <property type="project" value="UniProtKB-KW"/>
</dbReference>
<dbReference type="PROSITE" id="PS00107">
    <property type="entry name" value="PROTEIN_KINASE_ATP"/>
    <property type="match status" value="1"/>
</dbReference>
<keyword evidence="9 13" id="KW-1133">Transmembrane helix</keyword>
<dbReference type="InterPro" id="IPR011009">
    <property type="entry name" value="Kinase-like_dom_sf"/>
</dbReference>
<dbReference type="GO" id="GO:0005524">
    <property type="term" value="F:ATP binding"/>
    <property type="evidence" value="ECO:0007669"/>
    <property type="project" value="UniProtKB-UniRule"/>
</dbReference>
<evidence type="ECO:0000256" key="6">
    <source>
        <dbReference type="ARBA" id="ARBA00022741"/>
    </source>
</evidence>
<keyword evidence="10 13" id="KW-0472">Membrane</keyword>
<evidence type="ECO:0000259" key="15">
    <source>
        <dbReference type="PROSITE" id="PS50011"/>
    </source>
</evidence>
<dbReference type="Gene3D" id="3.30.200.20">
    <property type="entry name" value="Phosphorylase Kinase, domain 1"/>
    <property type="match status" value="1"/>
</dbReference>
<keyword evidence="17" id="KW-1185">Reference proteome</keyword>
<keyword evidence="6 12" id="KW-0547">Nucleotide-binding</keyword>
<dbReference type="SUPFAM" id="SSF56112">
    <property type="entry name" value="Protein kinase-like (PK-like)"/>
    <property type="match status" value="1"/>
</dbReference>
<dbReference type="PROSITE" id="PS50011">
    <property type="entry name" value="PROTEIN_KINASE_DOM"/>
    <property type="match status" value="1"/>
</dbReference>
<dbReference type="Pfam" id="PF00069">
    <property type="entry name" value="Pkinase"/>
    <property type="match status" value="1"/>
</dbReference>
<evidence type="ECO:0000313" key="17">
    <source>
        <dbReference type="Proteomes" id="UP000824120"/>
    </source>
</evidence>
<organism evidence="16 17">
    <name type="scientific">Solanum commersonii</name>
    <name type="common">Commerson's wild potato</name>
    <name type="synonym">Commerson's nightshade</name>
    <dbReference type="NCBI Taxonomy" id="4109"/>
    <lineage>
        <taxon>Eukaryota</taxon>
        <taxon>Viridiplantae</taxon>
        <taxon>Streptophyta</taxon>
        <taxon>Embryophyta</taxon>
        <taxon>Tracheophyta</taxon>
        <taxon>Spermatophyta</taxon>
        <taxon>Magnoliopsida</taxon>
        <taxon>eudicotyledons</taxon>
        <taxon>Gunneridae</taxon>
        <taxon>Pentapetalae</taxon>
        <taxon>asterids</taxon>
        <taxon>lamiids</taxon>
        <taxon>Solanales</taxon>
        <taxon>Solanaceae</taxon>
        <taxon>Solanoideae</taxon>
        <taxon>Solaneae</taxon>
        <taxon>Solanum</taxon>
    </lineage>
</organism>
<dbReference type="Proteomes" id="UP000824120">
    <property type="component" value="Chromosome 2"/>
</dbReference>
<dbReference type="OrthoDB" id="1296215at2759"/>
<dbReference type="PROSITE" id="PS00108">
    <property type="entry name" value="PROTEIN_KINASE_ST"/>
    <property type="match status" value="1"/>
</dbReference>
<evidence type="ECO:0000313" key="16">
    <source>
        <dbReference type="EMBL" id="KAG5622989.1"/>
    </source>
</evidence>
<feature type="transmembrane region" description="Helical" evidence="13">
    <location>
        <begin position="240"/>
        <end position="259"/>
    </location>
</feature>
<dbReference type="Pfam" id="PF13947">
    <property type="entry name" value="GUB_WAK_bind"/>
    <property type="match status" value="1"/>
</dbReference>